<dbReference type="InterPro" id="IPR011701">
    <property type="entry name" value="MFS"/>
</dbReference>
<dbReference type="PANTHER" id="PTHR23508:SF10">
    <property type="entry name" value="CARBOXYLIC ACID TRANSPORTER PROTEIN HOMOLOG"/>
    <property type="match status" value="1"/>
</dbReference>
<keyword evidence="9" id="KW-1185">Reference proteome</keyword>
<evidence type="ECO:0000313" key="8">
    <source>
        <dbReference type="EMBL" id="WXB10542.1"/>
    </source>
</evidence>
<dbReference type="CDD" id="cd17316">
    <property type="entry name" value="MFS_SV2_like"/>
    <property type="match status" value="1"/>
</dbReference>
<proteinExistence type="predicted"/>
<keyword evidence="4 6" id="KW-0472">Membrane</keyword>
<dbReference type="InterPro" id="IPR005828">
    <property type="entry name" value="MFS_sugar_transport-like"/>
</dbReference>
<reference evidence="8" key="1">
    <citation type="submission" date="2021-12" db="EMBL/GenBank/DDBJ databases">
        <title>Discovery of the Pendulisporaceae a myxobacterial family with distinct sporulation behavior and unique specialized metabolism.</title>
        <authorList>
            <person name="Garcia R."/>
            <person name="Popoff A."/>
            <person name="Bader C.D."/>
            <person name="Loehr J."/>
            <person name="Walesch S."/>
            <person name="Walt C."/>
            <person name="Boldt J."/>
            <person name="Bunk B."/>
            <person name="Haeckl F.J.F.P.J."/>
            <person name="Gunesch A.P."/>
            <person name="Birkelbach J."/>
            <person name="Nuebel U."/>
            <person name="Pietschmann T."/>
            <person name="Bach T."/>
            <person name="Mueller R."/>
        </authorList>
    </citation>
    <scope>NUCLEOTIDE SEQUENCE</scope>
    <source>
        <strain evidence="8">MSr11367</strain>
    </source>
</reference>
<evidence type="ECO:0000256" key="5">
    <source>
        <dbReference type="SAM" id="MobiDB-lite"/>
    </source>
</evidence>
<feature type="transmembrane region" description="Helical" evidence="6">
    <location>
        <begin position="237"/>
        <end position="255"/>
    </location>
</feature>
<organism evidence="8 9">
    <name type="scientific">Pendulispora rubella</name>
    <dbReference type="NCBI Taxonomy" id="2741070"/>
    <lineage>
        <taxon>Bacteria</taxon>
        <taxon>Pseudomonadati</taxon>
        <taxon>Myxococcota</taxon>
        <taxon>Myxococcia</taxon>
        <taxon>Myxococcales</taxon>
        <taxon>Sorangiineae</taxon>
        <taxon>Pendulisporaceae</taxon>
        <taxon>Pendulispora</taxon>
    </lineage>
</organism>
<evidence type="ECO:0000256" key="1">
    <source>
        <dbReference type="ARBA" id="ARBA00004141"/>
    </source>
</evidence>
<dbReference type="InterPro" id="IPR005829">
    <property type="entry name" value="Sugar_transporter_CS"/>
</dbReference>
<feature type="transmembrane region" description="Helical" evidence="6">
    <location>
        <begin position="94"/>
        <end position="114"/>
    </location>
</feature>
<dbReference type="EMBL" id="CP089983">
    <property type="protein sequence ID" value="WXB10542.1"/>
    <property type="molecule type" value="Genomic_DNA"/>
</dbReference>
<feature type="transmembrane region" description="Helical" evidence="6">
    <location>
        <begin position="29"/>
        <end position="52"/>
    </location>
</feature>
<accession>A0ABZ2LNQ6</accession>
<dbReference type="PROSITE" id="PS50850">
    <property type="entry name" value="MFS"/>
    <property type="match status" value="1"/>
</dbReference>
<feature type="transmembrane region" description="Helical" evidence="6">
    <location>
        <begin position="275"/>
        <end position="295"/>
    </location>
</feature>
<evidence type="ECO:0000313" key="9">
    <source>
        <dbReference type="Proteomes" id="UP001374803"/>
    </source>
</evidence>
<protein>
    <submittedName>
        <fullName evidence="8">MFS transporter</fullName>
    </submittedName>
</protein>
<dbReference type="InterPro" id="IPR020846">
    <property type="entry name" value="MFS_dom"/>
</dbReference>
<evidence type="ECO:0000256" key="6">
    <source>
        <dbReference type="SAM" id="Phobius"/>
    </source>
</evidence>
<dbReference type="Pfam" id="PF00083">
    <property type="entry name" value="Sugar_tr"/>
    <property type="match status" value="1"/>
</dbReference>
<dbReference type="PANTHER" id="PTHR23508">
    <property type="entry name" value="CARBOXYLIC ACID TRANSPORTER PROTEIN HOMOLOG"/>
    <property type="match status" value="1"/>
</dbReference>
<feature type="transmembrane region" description="Helical" evidence="6">
    <location>
        <begin position="391"/>
        <end position="415"/>
    </location>
</feature>
<evidence type="ECO:0000259" key="7">
    <source>
        <dbReference type="PROSITE" id="PS50850"/>
    </source>
</evidence>
<feature type="transmembrane region" description="Helical" evidence="6">
    <location>
        <begin position="307"/>
        <end position="325"/>
    </location>
</feature>
<feature type="domain" description="Major facilitator superfamily (MFS) profile" evidence="7">
    <location>
        <begin position="29"/>
        <end position="417"/>
    </location>
</feature>
<feature type="transmembrane region" description="Helical" evidence="6">
    <location>
        <begin position="185"/>
        <end position="204"/>
    </location>
</feature>
<dbReference type="InterPro" id="IPR036259">
    <property type="entry name" value="MFS_trans_sf"/>
</dbReference>
<dbReference type="PROSITE" id="PS00217">
    <property type="entry name" value="SUGAR_TRANSPORT_2"/>
    <property type="match status" value="1"/>
</dbReference>
<dbReference type="Gene3D" id="1.20.1250.20">
    <property type="entry name" value="MFS general substrate transporter like domains"/>
    <property type="match status" value="2"/>
</dbReference>
<keyword evidence="2 6" id="KW-0812">Transmembrane</keyword>
<dbReference type="Pfam" id="PF07690">
    <property type="entry name" value="MFS_1"/>
    <property type="match status" value="1"/>
</dbReference>
<sequence length="426" mass="46213">MTVAERASTTSATSALPPDQRLTPDQRNAFVAALLGWAMDSFDYFLVVLVYADIGRDFGVGLPTMAFLTTVTLAMRPVGALLFGLWADKVGRRLPLMVDVVFYSAVGFLCAFAPNYTVLLVLRLLYGIGMGGEWGLGAALAMEKIPPARRGFFSGVLQQGYSMGYLLASLAYLLVHSVLGLNWRWLFGLSLLPAMLTLLIRLGVRESEVWEKSREQLRATRTSLRDVVFQRGMLRRFFYLVTLMTLFAWMSHGTQDVYPTFLRATAKSGAGLSPGTATSLVVVYNIGAMIGGFTFGGLSERFGRRRTIVFCALLGLPIVPLFAYGSSVGMLCLGSFLMQIAVQGAWGVVPAHLSEMSPDAIRGFYPGVTYQLGNCIAAFNLPIQEWLAQHYGYPFALAATVVPTLALLALCAALGKEAKGIAFGKG</sequence>
<evidence type="ECO:0000256" key="3">
    <source>
        <dbReference type="ARBA" id="ARBA00022989"/>
    </source>
</evidence>
<evidence type="ECO:0000256" key="4">
    <source>
        <dbReference type="ARBA" id="ARBA00023136"/>
    </source>
</evidence>
<comment type="subcellular location">
    <subcellularLocation>
        <location evidence="1">Membrane</location>
        <topology evidence="1">Multi-pass membrane protein</topology>
    </subcellularLocation>
</comment>
<feature type="transmembrane region" description="Helical" evidence="6">
    <location>
        <begin position="64"/>
        <end position="87"/>
    </location>
</feature>
<feature type="region of interest" description="Disordered" evidence="5">
    <location>
        <begin position="1"/>
        <end position="20"/>
    </location>
</feature>
<gene>
    <name evidence="8" type="ORF">LVJ94_25360</name>
</gene>
<keyword evidence="3 6" id="KW-1133">Transmembrane helix</keyword>
<dbReference type="SUPFAM" id="SSF103473">
    <property type="entry name" value="MFS general substrate transporter"/>
    <property type="match status" value="1"/>
</dbReference>
<dbReference type="Proteomes" id="UP001374803">
    <property type="component" value="Chromosome"/>
</dbReference>
<name>A0ABZ2LNQ6_9BACT</name>
<dbReference type="RefSeq" id="WP_394840217.1">
    <property type="nucleotide sequence ID" value="NZ_CP089929.1"/>
</dbReference>
<evidence type="ECO:0000256" key="2">
    <source>
        <dbReference type="ARBA" id="ARBA00022692"/>
    </source>
</evidence>